<evidence type="ECO:0000313" key="2">
    <source>
        <dbReference type="EMBL" id="SMY25224.1"/>
    </source>
</evidence>
<feature type="region of interest" description="Disordered" evidence="1">
    <location>
        <begin position="36"/>
        <end position="108"/>
    </location>
</feature>
<reference evidence="2 3" key="1">
    <citation type="submission" date="2016-10" db="EMBL/GenBank/DDBJ databases">
        <authorList>
            <person name="Varghese N."/>
        </authorList>
    </citation>
    <scope>NUCLEOTIDE SEQUENCE [LARGE SCALE GENOMIC DNA]</scope>
</reference>
<sequence length="136" mass="15398">MRDDPFSVNRDARSREAVALLKKLGIQATRAQVMDPVNGWRMLRTSNTTGTQQDKPSSLWDPNDSSFQRLDGPRSTRSGTKSTTASERATMGRLPQRKIPDHSDLEMRTKNITPQLLESAPREELVEKMNYIISII</sequence>
<dbReference type="AlphaFoldDB" id="A0A1Y6LL89"/>
<evidence type="ECO:0000256" key="1">
    <source>
        <dbReference type="SAM" id="MobiDB-lite"/>
    </source>
</evidence>
<protein>
    <submittedName>
        <fullName evidence="2">Uncharacterized protein</fullName>
    </submittedName>
</protein>
<feature type="compositionally biased region" description="Polar residues" evidence="1">
    <location>
        <begin position="75"/>
        <end position="87"/>
    </location>
</feature>
<organism evidence="2 3">
    <name type="scientific">Zymoseptoria tritici ST99CH_1A5</name>
    <dbReference type="NCBI Taxonomy" id="1276529"/>
    <lineage>
        <taxon>Eukaryota</taxon>
        <taxon>Fungi</taxon>
        <taxon>Dikarya</taxon>
        <taxon>Ascomycota</taxon>
        <taxon>Pezizomycotina</taxon>
        <taxon>Dothideomycetes</taxon>
        <taxon>Dothideomycetidae</taxon>
        <taxon>Mycosphaerellales</taxon>
        <taxon>Mycosphaerellaceae</taxon>
        <taxon>Zymoseptoria</taxon>
    </lineage>
</organism>
<gene>
    <name evidence="2" type="ORF">ZT1A5_G6666</name>
</gene>
<feature type="compositionally biased region" description="Polar residues" evidence="1">
    <location>
        <begin position="44"/>
        <end position="56"/>
    </location>
</feature>
<dbReference type="Proteomes" id="UP000215453">
    <property type="component" value="Chromosome 6"/>
</dbReference>
<evidence type="ECO:0000313" key="3">
    <source>
        <dbReference type="Proteomes" id="UP000215453"/>
    </source>
</evidence>
<feature type="compositionally biased region" description="Basic and acidic residues" evidence="1">
    <location>
        <begin position="98"/>
        <end position="108"/>
    </location>
</feature>
<dbReference type="EMBL" id="LT882681">
    <property type="protein sequence ID" value="SMY25224.1"/>
    <property type="molecule type" value="Genomic_DNA"/>
</dbReference>
<name>A0A1Y6LL89_ZYMTR</name>
<accession>A0A1Y6LL89</accession>
<proteinExistence type="predicted"/>